<dbReference type="Proteomes" id="UP000600220">
    <property type="component" value="Unassembled WGS sequence"/>
</dbReference>
<dbReference type="eggNOG" id="COG0451">
    <property type="taxonomic scope" value="Bacteria"/>
</dbReference>
<keyword evidence="1" id="KW-0472">Membrane</keyword>
<comment type="caution">
    <text evidence="4">The sequence shown here is derived from an EMBL/GenBank/DDBJ whole genome shotgun (WGS) entry which is preliminary data.</text>
</comment>
<dbReference type="AlphaFoldDB" id="A0A1B1P3H8"/>
<accession>A0A1B1P3H8</accession>
<keyword evidence="1" id="KW-1133">Transmembrane helix</keyword>
<evidence type="ECO:0000313" key="8">
    <source>
        <dbReference type="Proteomes" id="UP000600220"/>
    </source>
</evidence>
<dbReference type="SUPFAM" id="SSF51735">
    <property type="entry name" value="NAD(P)-binding Rossmann-fold domains"/>
    <property type="match status" value="1"/>
</dbReference>
<keyword evidence="8" id="KW-1185">Reference proteome</keyword>
<dbReference type="OrthoDB" id="2408183at2"/>
<feature type="transmembrane region" description="Helical" evidence="1">
    <location>
        <begin position="250"/>
        <end position="270"/>
    </location>
</feature>
<reference evidence="7" key="3">
    <citation type="journal article" date="2018" name="Vet. Microbiol.">
        <title>Molecular epidemiology of methicillin-resistant staphylococci amongst veterinary personnel, personnel-owned pets, patients and the hospital environment of two companion animal veterinary hospitals.</title>
        <authorList>
            <person name="Worthing K.A."/>
            <person name="Brown J."/>
            <person name="Gerber L."/>
            <person name="Abraham S."/>
            <person name="Trott D."/>
            <person name="Norris J.M."/>
        </authorList>
    </citation>
    <scope>NUCLEOTIDE SEQUENCE [LARGE SCALE GENOMIC DNA]</scope>
    <source>
        <strain evidence="7">ST496-2</strain>
    </source>
</reference>
<reference evidence="5" key="2">
    <citation type="journal article" date="2018" name="Vet. Microbiol.">
        <title>Methicillin-resistant staphylococci amongst veterinary personnel, personnel-owned pets, patients and the hospital environment of two small animal veterinary hospitals.</title>
        <authorList>
            <person name="Worthing K.A."/>
            <person name="Brown J."/>
            <person name="Gerber L."/>
            <person name="Abraham S."/>
            <person name="Trott D."/>
            <person name="Norris J.M."/>
        </authorList>
    </citation>
    <scope>NUCLEOTIDE SEQUENCE</scope>
    <source>
        <strain evidence="5">ST496-2</strain>
    </source>
</reference>
<organism evidence="4 6">
    <name type="scientific">Staphylococcus pseudintermedius</name>
    <dbReference type="NCBI Taxonomy" id="283734"/>
    <lineage>
        <taxon>Bacteria</taxon>
        <taxon>Bacillati</taxon>
        <taxon>Bacillota</taxon>
        <taxon>Bacilli</taxon>
        <taxon>Bacillales</taxon>
        <taxon>Staphylococcaceae</taxon>
        <taxon>Staphylococcus</taxon>
        <taxon>Staphylococcus intermedius group</taxon>
    </lineage>
</organism>
<dbReference type="GeneID" id="93824511"/>
<dbReference type="Proteomes" id="UP000256409">
    <property type="component" value="Unassembled WGS sequence"/>
</dbReference>
<reference evidence="4 6" key="1">
    <citation type="journal article" date="2018" name="Vet. Microbiol.">
        <title>Clonal diversity and geographic distribution of methicillin-resistant Staphylococcus pseudintermedius from Australian animals: Discovery of novel sequence types.</title>
        <authorList>
            <person name="Worthing K.A."/>
            <person name="Abraham S."/>
            <person name="Coombs G.W."/>
            <person name="Pang S."/>
            <person name="Saputra S."/>
            <person name="Jordan D."/>
            <person name="Trott D.J."/>
            <person name="Norris J.M."/>
        </authorList>
    </citation>
    <scope>NUCLEOTIDE SEQUENCE [LARGE SCALE GENOMIC DNA]</scope>
    <source>
        <strain evidence="4 6">ST525 1</strain>
    </source>
</reference>
<name>A0A1B1P3H8_STAPS</name>
<dbReference type="RefSeq" id="WP_014614603.1">
    <property type="nucleotide sequence ID" value="NZ_AP019372.1"/>
</dbReference>
<proteinExistence type="predicted"/>
<evidence type="ECO:0000313" key="6">
    <source>
        <dbReference type="Proteomes" id="UP000246800"/>
    </source>
</evidence>
<evidence type="ECO:0000256" key="1">
    <source>
        <dbReference type="SAM" id="Phobius"/>
    </source>
</evidence>
<evidence type="ECO:0000313" key="3">
    <source>
        <dbReference type="EMBL" id="EGQ4385287.1"/>
    </source>
</evidence>
<reference evidence="3 8" key="4">
    <citation type="submission" date="2018-11" db="EMBL/GenBank/DDBJ databases">
        <authorList>
            <consortium name="Veterinary Laboratory Investigation and Response Network"/>
        </authorList>
    </citation>
    <scope>NUCLEOTIDE SEQUENCE [LARGE SCALE GENOMIC DNA]</scope>
    <source>
        <strain evidence="3 8">SPSE-18-VL-LA-PA-Ryan-0021</strain>
    </source>
</reference>
<evidence type="ECO:0000313" key="7">
    <source>
        <dbReference type="Proteomes" id="UP000256409"/>
    </source>
</evidence>
<protein>
    <submittedName>
        <fullName evidence="3">NAD-dependent epimerase/dehydratase family protein</fullName>
    </submittedName>
</protein>
<dbReference type="Pfam" id="PF13460">
    <property type="entry name" value="NAD_binding_10"/>
    <property type="match status" value="1"/>
</dbReference>
<evidence type="ECO:0000313" key="5">
    <source>
        <dbReference type="EMBL" id="REA83263.1"/>
    </source>
</evidence>
<dbReference type="EMBL" id="QEIT01000010">
    <property type="protein sequence ID" value="PWZ76794.1"/>
    <property type="molecule type" value="Genomic_DNA"/>
</dbReference>
<evidence type="ECO:0000313" key="4">
    <source>
        <dbReference type="EMBL" id="PWZ76794.1"/>
    </source>
</evidence>
<feature type="domain" description="NAD(P)-binding" evidence="2">
    <location>
        <begin position="9"/>
        <end position="125"/>
    </location>
</feature>
<dbReference type="InterPro" id="IPR036291">
    <property type="entry name" value="NAD(P)-bd_dom_sf"/>
</dbReference>
<sequence>MKPHVLLAGGTGYIGKSLIKELRDTTTLHTISQYPKSQSHADTTVIKGDIYHYADVLRAMEGMDIAVYFLDPTKHSAKLTRALAKDLNLIAADNFGRAAAKQQVKEIIYVRGSQFDEETVKQLGAYGVPIRTTEHVVKRPHISVEFQTSKYNDIRIAHHIPRPQTWNLAQWIQQLRIWLTITPGTRVTVEQEGQQFKVYRKNSQQLWMQLELEMIDKDLYRLVMTKGRLARLNQGKCMQIEFRYIRQFDFVIAHVFNFIPSALWPIAYFVQVPLIQMMLRGFDTKCRIRHFQYRKQNGEDLRYTKD</sequence>
<dbReference type="Gene3D" id="3.40.50.720">
    <property type="entry name" value="NAD(P)-binding Rossmann-like Domain"/>
    <property type="match status" value="1"/>
</dbReference>
<evidence type="ECO:0000259" key="2">
    <source>
        <dbReference type="Pfam" id="PF13460"/>
    </source>
</evidence>
<keyword evidence="1" id="KW-0812">Transmembrane</keyword>
<dbReference type="EMBL" id="AAXKXX010000015">
    <property type="protein sequence ID" value="EGQ4385287.1"/>
    <property type="molecule type" value="Genomic_DNA"/>
</dbReference>
<dbReference type="Proteomes" id="UP000246800">
    <property type="component" value="Unassembled WGS sequence"/>
</dbReference>
<dbReference type="EMBL" id="QQPC01000014">
    <property type="protein sequence ID" value="REA83263.1"/>
    <property type="molecule type" value="Genomic_DNA"/>
</dbReference>
<dbReference type="OMA" id="DCRIKHF"/>
<dbReference type="InterPro" id="IPR016040">
    <property type="entry name" value="NAD(P)-bd_dom"/>
</dbReference>
<gene>
    <name evidence="4" type="ORF">DD902_01930</name>
    <name evidence="5" type="ORF">DV961_02935</name>
    <name evidence="3" type="ORF">EGV54_09305</name>
</gene>